<dbReference type="SUPFAM" id="SSF48371">
    <property type="entry name" value="ARM repeat"/>
    <property type="match status" value="1"/>
</dbReference>
<sequence length="338" mass="38449">MTNKQVENKKKAMHINERDHLITLINKATQEEGGKSDTLNEIAVLLRNPFNRQDERLQQLIPTKLIPLFLSTTDDLKSQVLRVLVNCIADTPANRESVYVSQYSSKQSFFQKLNDILGSPDNDDDELLLTFTLHFLTNLTLDMLDAVSFVVNFEEGCIVKSLIQLLAREDQQDNDLASELITDLILPETQEQQTEQEGDSVRFQWIELLLETVNNALSTNTTDDLPLASKTFIYILEQATKSESFKLTNEQSQSLVYQLVKLLKATKNDNSQRWQEEKDEDGEEIVSSIGNDDMSVWEKSIYIAMNISSNPGNTNDDIPTYLELLEEPAPAKSEQEQI</sequence>
<organism evidence="1 2">
    <name type="scientific">Ambrosiozyma monospora</name>
    <name type="common">Yeast</name>
    <name type="synonym">Endomycopsis monosporus</name>
    <dbReference type="NCBI Taxonomy" id="43982"/>
    <lineage>
        <taxon>Eukaryota</taxon>
        <taxon>Fungi</taxon>
        <taxon>Dikarya</taxon>
        <taxon>Ascomycota</taxon>
        <taxon>Saccharomycotina</taxon>
        <taxon>Pichiomycetes</taxon>
        <taxon>Pichiales</taxon>
        <taxon>Pichiaceae</taxon>
        <taxon>Ambrosiozyma</taxon>
    </lineage>
</organism>
<dbReference type="InterPro" id="IPR011989">
    <property type="entry name" value="ARM-like"/>
</dbReference>
<proteinExistence type="predicted"/>
<comment type="caution">
    <text evidence="1">The sequence shown here is derived from an EMBL/GenBank/DDBJ whole genome shotgun (WGS) entry which is preliminary data.</text>
</comment>
<accession>A0A9W7DFP0</accession>
<evidence type="ECO:0000313" key="2">
    <source>
        <dbReference type="Proteomes" id="UP001165063"/>
    </source>
</evidence>
<name>A0A9W7DFP0_AMBMO</name>
<reference evidence="1" key="1">
    <citation type="submission" date="2023-04" db="EMBL/GenBank/DDBJ databases">
        <title>Ambrosiozyma monospora NBRC 1965.</title>
        <authorList>
            <person name="Ichikawa N."/>
            <person name="Sato H."/>
            <person name="Tonouchi N."/>
        </authorList>
    </citation>
    <scope>NUCLEOTIDE SEQUENCE</scope>
    <source>
        <strain evidence="1">NBRC 1965</strain>
    </source>
</reference>
<keyword evidence="2" id="KW-1185">Reference proteome</keyword>
<dbReference type="InterPro" id="IPR016024">
    <property type="entry name" value="ARM-type_fold"/>
</dbReference>
<gene>
    <name evidence="1" type="ORF">Amon01_000425200</name>
</gene>
<protein>
    <submittedName>
        <fullName evidence="1">Unnamed protein product</fullName>
    </submittedName>
</protein>
<dbReference type="Proteomes" id="UP001165063">
    <property type="component" value="Unassembled WGS sequence"/>
</dbReference>
<evidence type="ECO:0000313" key="1">
    <source>
        <dbReference type="EMBL" id="GMG33238.1"/>
    </source>
</evidence>
<dbReference type="EMBL" id="BSXU01001998">
    <property type="protein sequence ID" value="GMG33238.1"/>
    <property type="molecule type" value="Genomic_DNA"/>
</dbReference>
<dbReference type="AlphaFoldDB" id="A0A9W7DFP0"/>
<dbReference type="Gene3D" id="1.25.10.10">
    <property type="entry name" value="Leucine-rich Repeat Variant"/>
    <property type="match status" value="1"/>
</dbReference>